<protein>
    <recommendedName>
        <fullName evidence="5">DUF4148 domain-containing protein</fullName>
    </recommendedName>
</protein>
<name>A0A069PSF9_9BURK</name>
<accession>A0A069PSF9</accession>
<evidence type="ECO:0000256" key="1">
    <source>
        <dbReference type="SAM" id="MobiDB-lite"/>
    </source>
</evidence>
<dbReference type="RefSeq" id="WP_035940060.1">
    <property type="nucleotide sequence ID" value="NZ_CADFFX010000018.1"/>
</dbReference>
<evidence type="ECO:0008006" key="5">
    <source>
        <dbReference type="Google" id="ProtNLM"/>
    </source>
</evidence>
<feature type="region of interest" description="Disordered" evidence="1">
    <location>
        <begin position="61"/>
        <end position="91"/>
    </location>
</feature>
<comment type="caution">
    <text evidence="3">The sequence shown here is derived from an EMBL/GenBank/DDBJ whole genome shotgun (WGS) entry which is preliminary data.</text>
</comment>
<dbReference type="Proteomes" id="UP000027466">
    <property type="component" value="Unassembled WGS sequence"/>
</dbReference>
<dbReference type="AlphaFoldDB" id="A0A069PSF9"/>
<feature type="signal peptide" evidence="2">
    <location>
        <begin position="1"/>
        <end position="23"/>
    </location>
</feature>
<keyword evidence="2" id="KW-0732">Signal</keyword>
<evidence type="ECO:0000256" key="2">
    <source>
        <dbReference type="SAM" id="SignalP"/>
    </source>
</evidence>
<feature type="chain" id="PRO_5007372376" description="DUF4148 domain-containing protein" evidence="2">
    <location>
        <begin position="24"/>
        <end position="91"/>
    </location>
</feature>
<dbReference type="EMBL" id="JFHC01000044">
    <property type="protein sequence ID" value="KDR40216.1"/>
    <property type="molecule type" value="Genomic_DNA"/>
</dbReference>
<reference evidence="3 4" key="1">
    <citation type="submission" date="2014-03" db="EMBL/GenBank/DDBJ databases">
        <title>Draft Genome Sequences of Four Burkholderia Strains.</title>
        <authorList>
            <person name="Liu X.Y."/>
            <person name="Li C.X."/>
            <person name="Xu J.H."/>
        </authorList>
    </citation>
    <scope>NUCLEOTIDE SEQUENCE [LARGE SCALE GENOMIC DNA]</scope>
    <source>
        <strain evidence="3 4">DSM 50014</strain>
    </source>
</reference>
<feature type="compositionally biased region" description="Polar residues" evidence="1">
    <location>
        <begin position="39"/>
        <end position="51"/>
    </location>
</feature>
<keyword evidence="4" id="KW-1185">Reference proteome</keyword>
<gene>
    <name evidence="3" type="ORF">BG61_26960</name>
</gene>
<sequence length="91" mass="9132">MKRNLLAALLVAVSASLAAPAFASGYGPAPFYRPATGAPASQQGPSAQTLAAEQAAINADSSAYGGSRDSLSQTGNRAQSGSDTRSVYFGH</sequence>
<organism evidence="3 4">
    <name type="scientific">Caballeronia glathei</name>
    <dbReference type="NCBI Taxonomy" id="60547"/>
    <lineage>
        <taxon>Bacteria</taxon>
        <taxon>Pseudomonadati</taxon>
        <taxon>Pseudomonadota</taxon>
        <taxon>Betaproteobacteria</taxon>
        <taxon>Burkholderiales</taxon>
        <taxon>Burkholderiaceae</taxon>
        <taxon>Caballeronia</taxon>
    </lineage>
</organism>
<proteinExistence type="predicted"/>
<evidence type="ECO:0000313" key="4">
    <source>
        <dbReference type="Proteomes" id="UP000027466"/>
    </source>
</evidence>
<evidence type="ECO:0000313" key="3">
    <source>
        <dbReference type="EMBL" id="KDR40216.1"/>
    </source>
</evidence>
<feature type="compositionally biased region" description="Polar residues" evidence="1">
    <location>
        <begin position="69"/>
        <end position="85"/>
    </location>
</feature>
<feature type="region of interest" description="Disordered" evidence="1">
    <location>
        <begin position="33"/>
        <end position="52"/>
    </location>
</feature>